<gene>
    <name evidence="1" type="ORF">AAS21_gp040</name>
</gene>
<dbReference type="Proteomes" id="UP000308921">
    <property type="component" value="Segment"/>
</dbReference>
<dbReference type="EMBL" id="MK770119">
    <property type="protein sequence ID" value="QCW23778.1"/>
    <property type="molecule type" value="Genomic_DNA"/>
</dbReference>
<keyword evidence="2" id="KW-1185">Reference proteome</keyword>
<reference evidence="1 2" key="1">
    <citation type="submission" date="2019-04" db="EMBL/GenBank/DDBJ databases">
        <title>Complete genome sequence of Pantoea bacteriophage vB_PagS_AAS21.</title>
        <authorList>
            <person name="Truncaite L."/>
            <person name="Simoliuniene M."/>
            <person name="Zajanckauskaite A."/>
            <person name="Meskys R."/>
            <person name="Simoliunas E."/>
        </authorList>
    </citation>
    <scope>NUCLEOTIDE SEQUENCE [LARGE SCALE GENOMIC DNA]</scope>
</reference>
<sequence length="81" mass="9630">MKAIQLNTTAFPYVGQPLTKRWKENGKWKERRGYMFISVYPGMRVTIMNPDGELRTTDFLALCDCFVWEDKDKQPIYYKAE</sequence>
<evidence type="ECO:0000313" key="1">
    <source>
        <dbReference type="EMBL" id="QCW23778.1"/>
    </source>
</evidence>
<accession>A0A4Y5P1E2</accession>
<name>A0A4Y5P1E2_9CAUD</name>
<organism evidence="1 2">
    <name type="scientific">Pantoea phage vB_PagS_AAS21</name>
    <dbReference type="NCBI Taxonomy" id="2575261"/>
    <lineage>
        <taxon>Viruses</taxon>
        <taxon>Duplodnaviria</taxon>
        <taxon>Heunggongvirae</taxon>
        <taxon>Uroviricota</taxon>
        <taxon>Caudoviricetes</taxon>
        <taxon>Demerecviridae</taxon>
        <taxon>Keyvirus</taxon>
        <taxon>Keyvirus AAS21</taxon>
    </lineage>
</organism>
<evidence type="ECO:0000313" key="2">
    <source>
        <dbReference type="Proteomes" id="UP000308921"/>
    </source>
</evidence>
<protein>
    <submittedName>
        <fullName evidence="1">Uncharacterized protein</fullName>
    </submittedName>
</protein>
<proteinExistence type="predicted"/>